<feature type="domain" description="HTH araC/xylS-type" evidence="1">
    <location>
        <begin position="129"/>
        <end position="236"/>
    </location>
</feature>
<dbReference type="KEGG" id="arac:E0W69_006975"/>
<keyword evidence="3" id="KW-1185">Reference proteome</keyword>
<dbReference type="GO" id="GO:0003700">
    <property type="term" value="F:DNA-binding transcription factor activity"/>
    <property type="evidence" value="ECO:0007669"/>
    <property type="project" value="InterPro"/>
</dbReference>
<dbReference type="AlphaFoldDB" id="A0A5P2GA44"/>
<sequence>MDVKTKYRFVKPTIEIDRYVFGFSQLDHIADLDGSVIIPNGMIDMMFCKTLNGKFMVGLIGLETQPKLIPVQSIERFFCVSFKPLGLDYILKKSIADLVNGGMHLPMDFWNINEDNLADFNSFCHQITEKIKALIPQKLDERKVELFNYIYKNKGEVSIHELSEKIFWSERQINRYFKQLLGISLKSYCNILRFQASLKHIKDGELYPQLNYTDQSHFIKEIKKLSGVSPKVLFKNPDHRFLQFLVFDKD</sequence>
<dbReference type="Pfam" id="PF12833">
    <property type="entry name" value="HTH_18"/>
    <property type="match status" value="1"/>
</dbReference>
<evidence type="ECO:0000259" key="1">
    <source>
        <dbReference type="PROSITE" id="PS01124"/>
    </source>
</evidence>
<dbReference type="Gene3D" id="1.10.10.60">
    <property type="entry name" value="Homeodomain-like"/>
    <property type="match status" value="1"/>
</dbReference>
<dbReference type="InterPro" id="IPR018060">
    <property type="entry name" value="HTH_AraC"/>
</dbReference>
<dbReference type="OrthoDB" id="635259at2"/>
<dbReference type="SMART" id="SM00342">
    <property type="entry name" value="HTH_ARAC"/>
    <property type="match status" value="1"/>
</dbReference>
<dbReference type="EMBL" id="CP044016">
    <property type="protein sequence ID" value="QES88411.1"/>
    <property type="molecule type" value="Genomic_DNA"/>
</dbReference>
<organism evidence="2 3">
    <name type="scientific">Rhizosphaericola mali</name>
    <dbReference type="NCBI Taxonomy" id="2545455"/>
    <lineage>
        <taxon>Bacteria</taxon>
        <taxon>Pseudomonadati</taxon>
        <taxon>Bacteroidota</taxon>
        <taxon>Chitinophagia</taxon>
        <taxon>Chitinophagales</taxon>
        <taxon>Chitinophagaceae</taxon>
        <taxon>Rhizosphaericola</taxon>
    </lineage>
</organism>
<protein>
    <submittedName>
        <fullName evidence="2">Helix-turn-helix transcriptional regulator</fullName>
    </submittedName>
</protein>
<name>A0A5P2GA44_9BACT</name>
<dbReference type="GO" id="GO:0043565">
    <property type="term" value="F:sequence-specific DNA binding"/>
    <property type="evidence" value="ECO:0007669"/>
    <property type="project" value="InterPro"/>
</dbReference>
<gene>
    <name evidence="2" type="ORF">E0W69_006975</name>
</gene>
<dbReference type="PROSITE" id="PS01124">
    <property type="entry name" value="HTH_ARAC_FAMILY_2"/>
    <property type="match status" value="1"/>
</dbReference>
<accession>A0A5P2GA44</accession>
<evidence type="ECO:0000313" key="2">
    <source>
        <dbReference type="EMBL" id="QES88411.1"/>
    </source>
</evidence>
<dbReference type="Proteomes" id="UP000292424">
    <property type="component" value="Chromosome"/>
</dbReference>
<reference evidence="2 3" key="1">
    <citation type="submission" date="2019-09" db="EMBL/GenBank/DDBJ databases">
        <title>Complete genome sequence of Arachidicoccus sp. B3-10 isolated from apple orchard soil.</title>
        <authorList>
            <person name="Kim H.S."/>
            <person name="Han K.-I."/>
            <person name="Suh M.K."/>
            <person name="Lee K.C."/>
            <person name="Eom M.K."/>
            <person name="Kim J.-S."/>
            <person name="Kang S.W."/>
            <person name="Sin Y."/>
            <person name="Lee J.-S."/>
        </authorList>
    </citation>
    <scope>NUCLEOTIDE SEQUENCE [LARGE SCALE GENOMIC DNA]</scope>
    <source>
        <strain evidence="2 3">B3-10</strain>
    </source>
</reference>
<proteinExistence type="predicted"/>
<evidence type="ECO:0000313" key="3">
    <source>
        <dbReference type="Proteomes" id="UP000292424"/>
    </source>
</evidence>